<evidence type="ECO:0000313" key="4">
    <source>
        <dbReference type="Proteomes" id="UP000028058"/>
    </source>
</evidence>
<dbReference type="RefSeq" id="WP_043465672.1">
    <property type="nucleotide sequence ID" value="NZ_JNAD02000020.1"/>
</dbReference>
<evidence type="ECO:0000256" key="1">
    <source>
        <dbReference type="PROSITE-ProRule" id="PRU00409"/>
    </source>
</evidence>
<dbReference type="GO" id="GO:0046872">
    <property type="term" value="F:metal ion binding"/>
    <property type="evidence" value="ECO:0007669"/>
    <property type="project" value="InterPro"/>
</dbReference>
<evidence type="ECO:0000313" key="3">
    <source>
        <dbReference type="EMBL" id="RKM90975.1"/>
    </source>
</evidence>
<dbReference type="OrthoDB" id="6964321at2"/>
<comment type="caution">
    <text evidence="3">The sequence shown here is derived from an EMBL/GenBank/DDBJ whole genome shotgun (WGS) entry which is preliminary data.</text>
</comment>
<organism evidence="3 4">
    <name type="scientific">Streptomyces xinghaiensis</name>
    <dbReference type="NCBI Taxonomy" id="1038928"/>
    <lineage>
        <taxon>Bacteria</taxon>
        <taxon>Bacillati</taxon>
        <taxon>Actinomycetota</taxon>
        <taxon>Actinomycetes</taxon>
        <taxon>Kitasatosporales</taxon>
        <taxon>Streptomycetaceae</taxon>
        <taxon>Streptomyces</taxon>
    </lineage>
</organism>
<keyword evidence="1" id="KW-0067">ATP-binding</keyword>
<sequence>MNIHAPHREDSSPPGALLVLGSGPQAEWEPAMQRLAADGPLLFIDDRHPSWQRPHLADARTASLLEPRHVAQETRKFGADRRIAGVLHFHPAHTRAAALIRQEFGLAGPSAAAVEASTLRHRTAELLARAGVEHSGTIHADHYDQAVEAAHHVGFPLLCKPASPRKRYAARHVAGLPQLAEAFSAATAATWPGTGTVIEPLLEGIEATAYTTSSTSGPRLVAVSHATFDLQAEPAVIPLEVVVDAGDVCAPAVEDVALRALAALGHDVGPAQIRMRITATGPRVISVATHLTDPLACMLIEQATGIDLIAEAGACARGQTAGNETEPVRLGATAVRFLQGPPGLKPSGTAALASLTPYATLHPYAAAHHVGPLHRNGHLMVSGVDFPQCVARLRTAVGQLRTERLSA</sequence>
<proteinExistence type="predicted"/>
<dbReference type="Proteomes" id="UP000028058">
    <property type="component" value="Unassembled WGS sequence"/>
</dbReference>
<evidence type="ECO:0000259" key="2">
    <source>
        <dbReference type="PROSITE" id="PS50975"/>
    </source>
</evidence>
<keyword evidence="1" id="KW-0547">Nucleotide-binding</keyword>
<dbReference type="Gene3D" id="3.30.470.20">
    <property type="entry name" value="ATP-grasp fold, B domain"/>
    <property type="match status" value="1"/>
</dbReference>
<accession>A0A3R7IX40</accession>
<keyword evidence="4" id="KW-1185">Reference proteome</keyword>
<dbReference type="InterPro" id="IPR011761">
    <property type="entry name" value="ATP-grasp"/>
</dbReference>
<dbReference type="EMBL" id="JNAD02000020">
    <property type="protein sequence ID" value="RKM90975.1"/>
    <property type="molecule type" value="Genomic_DNA"/>
</dbReference>
<feature type="domain" description="ATP-grasp" evidence="2">
    <location>
        <begin position="124"/>
        <end position="317"/>
    </location>
</feature>
<dbReference type="AlphaFoldDB" id="A0A3R7IX40"/>
<dbReference type="PROSITE" id="PS50975">
    <property type="entry name" value="ATP_GRASP"/>
    <property type="match status" value="1"/>
</dbReference>
<dbReference type="GO" id="GO:0005524">
    <property type="term" value="F:ATP binding"/>
    <property type="evidence" value="ECO:0007669"/>
    <property type="project" value="UniProtKB-UniRule"/>
</dbReference>
<name>A0A3R7IX40_9ACTN</name>
<dbReference type="SUPFAM" id="SSF56059">
    <property type="entry name" value="Glutathione synthetase ATP-binding domain-like"/>
    <property type="match status" value="1"/>
</dbReference>
<gene>
    <name evidence="3" type="ORF">SFRA_030575</name>
</gene>
<protein>
    <submittedName>
        <fullName evidence="3">ATP-grasp domain-containing protein</fullName>
    </submittedName>
</protein>
<reference evidence="3 4" key="1">
    <citation type="journal article" date="2014" name="Genome Announc.">
        <title>Draft Genome Sequence of Streptomyces fradiae ATCC 19609, a Strain Highly Sensitive to Antibiotics.</title>
        <authorList>
            <person name="Bekker O.B."/>
            <person name="Klimina K.M."/>
            <person name="Vatlin A.A."/>
            <person name="Zakharevich N.V."/>
            <person name="Kasianov A.S."/>
            <person name="Danilenko V.N."/>
        </authorList>
    </citation>
    <scope>NUCLEOTIDE SEQUENCE [LARGE SCALE GENOMIC DNA]</scope>
    <source>
        <strain evidence="3 4">ATCC 19609</strain>
    </source>
</reference>